<evidence type="ECO:0000256" key="8">
    <source>
        <dbReference type="ARBA" id="ARBA00023125"/>
    </source>
</evidence>
<comment type="caution">
    <text evidence="14">The sequence shown here is derived from an EMBL/GenBank/DDBJ whole genome shotgun (WGS) entry which is preliminary data.</text>
</comment>
<accession>A0AAN6YJ75</accession>
<feature type="domain" description="C2H2-type" evidence="13">
    <location>
        <begin position="506"/>
        <end position="536"/>
    </location>
</feature>
<dbReference type="GO" id="GO:0045944">
    <property type="term" value="P:positive regulation of transcription by RNA polymerase II"/>
    <property type="evidence" value="ECO:0007669"/>
    <property type="project" value="UniProtKB-ARBA"/>
</dbReference>
<comment type="subcellular location">
    <subcellularLocation>
        <location evidence="1">Nucleus</location>
    </subcellularLocation>
</comment>
<evidence type="ECO:0000256" key="12">
    <source>
        <dbReference type="SAM" id="MobiDB-lite"/>
    </source>
</evidence>
<dbReference type="AlphaFoldDB" id="A0AAN6YJ75"/>
<feature type="domain" description="C2H2-type" evidence="13">
    <location>
        <begin position="537"/>
        <end position="564"/>
    </location>
</feature>
<keyword evidence="8" id="KW-0238">DNA-binding</keyword>
<evidence type="ECO:0000256" key="1">
    <source>
        <dbReference type="ARBA" id="ARBA00004123"/>
    </source>
</evidence>
<dbReference type="FunFam" id="3.30.160.60:FF:000136">
    <property type="entry name" value="GLI family zinc finger 4"/>
    <property type="match status" value="1"/>
</dbReference>
<gene>
    <name evidence="14" type="ORF">QBC37DRAFT_177675</name>
</gene>
<evidence type="ECO:0000256" key="6">
    <source>
        <dbReference type="ARBA" id="ARBA00022833"/>
    </source>
</evidence>
<dbReference type="SMART" id="SM00355">
    <property type="entry name" value="ZnF_C2H2"/>
    <property type="match status" value="7"/>
</dbReference>
<dbReference type="PANTHER" id="PTHR19818:SF139">
    <property type="entry name" value="PAIR-RULE PROTEIN ODD-PAIRED"/>
    <property type="match status" value="1"/>
</dbReference>
<evidence type="ECO:0000313" key="15">
    <source>
        <dbReference type="Proteomes" id="UP001301769"/>
    </source>
</evidence>
<dbReference type="PANTHER" id="PTHR19818">
    <property type="entry name" value="ZINC FINGER PROTEIN ZIC AND GLI"/>
    <property type="match status" value="1"/>
</dbReference>
<dbReference type="Proteomes" id="UP001301769">
    <property type="component" value="Unassembled WGS sequence"/>
</dbReference>
<keyword evidence="10" id="KW-0539">Nucleus</keyword>
<evidence type="ECO:0000256" key="10">
    <source>
        <dbReference type="ARBA" id="ARBA00023242"/>
    </source>
</evidence>
<evidence type="ECO:0000256" key="11">
    <source>
        <dbReference type="PROSITE-ProRule" id="PRU00042"/>
    </source>
</evidence>
<proteinExistence type="inferred from homology"/>
<dbReference type="InterPro" id="IPR036236">
    <property type="entry name" value="Znf_C2H2_sf"/>
</dbReference>
<feature type="compositionally biased region" description="Basic and acidic residues" evidence="12">
    <location>
        <begin position="641"/>
        <end position="653"/>
    </location>
</feature>
<protein>
    <submittedName>
        <fullName evidence="14">Zinc-responsive transcriptional regulator ZAP1</fullName>
    </submittedName>
</protein>
<feature type="compositionally biased region" description="Polar residues" evidence="12">
    <location>
        <begin position="55"/>
        <end position="66"/>
    </location>
</feature>
<dbReference type="Pfam" id="PF00096">
    <property type="entry name" value="zf-C2H2"/>
    <property type="match status" value="3"/>
</dbReference>
<feature type="region of interest" description="Disordered" evidence="12">
    <location>
        <begin position="369"/>
        <end position="454"/>
    </location>
</feature>
<keyword evidence="15" id="KW-1185">Reference proteome</keyword>
<evidence type="ECO:0000313" key="14">
    <source>
        <dbReference type="EMBL" id="KAK4218735.1"/>
    </source>
</evidence>
<evidence type="ECO:0000256" key="9">
    <source>
        <dbReference type="ARBA" id="ARBA00023163"/>
    </source>
</evidence>
<dbReference type="GO" id="GO:0000981">
    <property type="term" value="F:DNA-binding transcription factor activity, RNA polymerase II-specific"/>
    <property type="evidence" value="ECO:0007669"/>
    <property type="project" value="TreeGrafter"/>
</dbReference>
<evidence type="ECO:0000259" key="13">
    <source>
        <dbReference type="PROSITE" id="PS50157"/>
    </source>
</evidence>
<keyword evidence="6" id="KW-0862">Zinc</keyword>
<sequence>MDNPFIDPESFKYHHNIHRNIFPTSPQGPRNHHHSQSLTQLSHAIDYSMMNSQQLLHTQQPPNDNGFSRLPSANAHESHDDLCVDQCSGVGLYNGSQYFNHRGPPHGVPLGWPTRGMSSRHDPGVLYNYSSDVDTNPFSWRGSAHASGSDVMNHSWYSPLEPDHRGADDDCQSMADSCCDSQCTMVGKCTNIACANKDDACTDQNCPSRPVDVPPEVASGAAALISITHAPEPSYHGYSLQSPGLNTFGFGISHHAQQALLGLPNLLPNAFGHNFAPIIDHALVAHSDPDSSSCTRSPCLLDDPRNYGNGNCHLPLVYQNPALFNRLHSIMEEPDMQMNPIFPECGAEISNPEAFLEHYNQQHRPSYKELVSSLQDSLQVNPRPQQGQAIASNGTNSRSPATPFDTSDSGASANTPSPLTPLSHSVEMADVKQTHPSPSRSMTEESESGTVDMEADREHRCLWRENPTADVCGQIFADSGELFDHSVNRHIKHAVKGPDGFSCGWLGCPRSAQGASGFPQRSKIERHMQTHIGHKPHVCSLCGKGFSAKQALNQHMFIHRGEKPLECNVCHKTFRYPSALTMHQRIHTGIKPLKCPVCGKMFSESSNLSKHKRTHEQRGRFSCAFPGCNRDFHRQDQLRRHAKTHYKESDSKSTTEIMTSPKIESVF</sequence>
<feature type="domain" description="C2H2-type" evidence="13">
    <location>
        <begin position="621"/>
        <end position="650"/>
    </location>
</feature>
<keyword evidence="9" id="KW-0804">Transcription</keyword>
<evidence type="ECO:0000256" key="3">
    <source>
        <dbReference type="ARBA" id="ARBA00022723"/>
    </source>
</evidence>
<keyword evidence="4" id="KW-0677">Repeat</keyword>
<dbReference type="PROSITE" id="PS50157">
    <property type="entry name" value="ZINC_FINGER_C2H2_2"/>
    <property type="match status" value="5"/>
</dbReference>
<dbReference type="InterPro" id="IPR050329">
    <property type="entry name" value="GLI_C2H2-zinc-finger"/>
</dbReference>
<dbReference type="GO" id="GO:0005634">
    <property type="term" value="C:nucleus"/>
    <property type="evidence" value="ECO:0007669"/>
    <property type="project" value="UniProtKB-SubCell"/>
</dbReference>
<feature type="domain" description="C2H2-type" evidence="13">
    <location>
        <begin position="593"/>
        <end position="620"/>
    </location>
</feature>
<feature type="compositionally biased region" description="Polar residues" evidence="12">
    <location>
        <begin position="372"/>
        <end position="423"/>
    </location>
</feature>
<feature type="domain" description="C2H2-type" evidence="13">
    <location>
        <begin position="565"/>
        <end position="592"/>
    </location>
</feature>
<evidence type="ECO:0000256" key="5">
    <source>
        <dbReference type="ARBA" id="ARBA00022771"/>
    </source>
</evidence>
<reference evidence="14" key="1">
    <citation type="journal article" date="2023" name="Mol. Phylogenet. Evol.">
        <title>Genome-scale phylogeny and comparative genomics of the fungal order Sordariales.</title>
        <authorList>
            <person name="Hensen N."/>
            <person name="Bonometti L."/>
            <person name="Westerberg I."/>
            <person name="Brannstrom I.O."/>
            <person name="Guillou S."/>
            <person name="Cros-Aarteil S."/>
            <person name="Calhoun S."/>
            <person name="Haridas S."/>
            <person name="Kuo A."/>
            <person name="Mondo S."/>
            <person name="Pangilinan J."/>
            <person name="Riley R."/>
            <person name="LaButti K."/>
            <person name="Andreopoulos B."/>
            <person name="Lipzen A."/>
            <person name="Chen C."/>
            <person name="Yan M."/>
            <person name="Daum C."/>
            <person name="Ng V."/>
            <person name="Clum A."/>
            <person name="Steindorff A."/>
            <person name="Ohm R.A."/>
            <person name="Martin F."/>
            <person name="Silar P."/>
            <person name="Natvig D.O."/>
            <person name="Lalanne C."/>
            <person name="Gautier V."/>
            <person name="Ament-Velasquez S.L."/>
            <person name="Kruys A."/>
            <person name="Hutchinson M.I."/>
            <person name="Powell A.J."/>
            <person name="Barry K."/>
            <person name="Miller A.N."/>
            <person name="Grigoriev I.V."/>
            <person name="Debuchy R."/>
            <person name="Gladieux P."/>
            <person name="Hiltunen Thoren M."/>
            <person name="Johannesson H."/>
        </authorList>
    </citation>
    <scope>NUCLEOTIDE SEQUENCE</scope>
    <source>
        <strain evidence="14">PSN293</strain>
    </source>
</reference>
<dbReference type="Gene3D" id="3.30.160.60">
    <property type="entry name" value="Classic Zinc Finger"/>
    <property type="match status" value="5"/>
</dbReference>
<evidence type="ECO:0000256" key="7">
    <source>
        <dbReference type="ARBA" id="ARBA00023015"/>
    </source>
</evidence>
<dbReference type="GO" id="GO:0000978">
    <property type="term" value="F:RNA polymerase II cis-regulatory region sequence-specific DNA binding"/>
    <property type="evidence" value="ECO:0007669"/>
    <property type="project" value="TreeGrafter"/>
</dbReference>
<dbReference type="EMBL" id="MU858051">
    <property type="protein sequence ID" value="KAK4218735.1"/>
    <property type="molecule type" value="Genomic_DNA"/>
</dbReference>
<organism evidence="14 15">
    <name type="scientific">Rhypophila decipiens</name>
    <dbReference type="NCBI Taxonomy" id="261697"/>
    <lineage>
        <taxon>Eukaryota</taxon>
        <taxon>Fungi</taxon>
        <taxon>Dikarya</taxon>
        <taxon>Ascomycota</taxon>
        <taxon>Pezizomycotina</taxon>
        <taxon>Sordariomycetes</taxon>
        <taxon>Sordariomycetidae</taxon>
        <taxon>Sordariales</taxon>
        <taxon>Naviculisporaceae</taxon>
        <taxon>Rhypophila</taxon>
    </lineage>
</organism>
<evidence type="ECO:0000256" key="2">
    <source>
        <dbReference type="ARBA" id="ARBA00006991"/>
    </source>
</evidence>
<keyword evidence="7" id="KW-0805">Transcription regulation</keyword>
<comment type="similarity">
    <text evidence="2">Belongs to the krueppel C2H2-type zinc-finger protein family.</text>
</comment>
<name>A0AAN6YJ75_9PEZI</name>
<dbReference type="GO" id="GO:0008270">
    <property type="term" value="F:zinc ion binding"/>
    <property type="evidence" value="ECO:0007669"/>
    <property type="project" value="UniProtKB-KW"/>
</dbReference>
<feature type="region of interest" description="Disordered" evidence="12">
    <location>
        <begin position="55"/>
        <end position="74"/>
    </location>
</feature>
<dbReference type="FunFam" id="3.30.160.60:FF:000495">
    <property type="entry name" value="zinc finger protein 668"/>
    <property type="match status" value="1"/>
</dbReference>
<keyword evidence="3" id="KW-0479">Metal-binding</keyword>
<dbReference type="SUPFAM" id="SSF57667">
    <property type="entry name" value="beta-beta-alpha zinc fingers"/>
    <property type="match status" value="3"/>
</dbReference>
<reference evidence="14" key="2">
    <citation type="submission" date="2023-05" db="EMBL/GenBank/DDBJ databases">
        <authorList>
            <consortium name="Lawrence Berkeley National Laboratory"/>
            <person name="Steindorff A."/>
            <person name="Hensen N."/>
            <person name="Bonometti L."/>
            <person name="Westerberg I."/>
            <person name="Brannstrom I.O."/>
            <person name="Guillou S."/>
            <person name="Cros-Aarteil S."/>
            <person name="Calhoun S."/>
            <person name="Haridas S."/>
            <person name="Kuo A."/>
            <person name="Mondo S."/>
            <person name="Pangilinan J."/>
            <person name="Riley R."/>
            <person name="Labutti K."/>
            <person name="Andreopoulos B."/>
            <person name="Lipzen A."/>
            <person name="Chen C."/>
            <person name="Yanf M."/>
            <person name="Daum C."/>
            <person name="Ng V."/>
            <person name="Clum A."/>
            <person name="Ohm R."/>
            <person name="Martin F."/>
            <person name="Silar P."/>
            <person name="Natvig D."/>
            <person name="Lalanne C."/>
            <person name="Gautier V."/>
            <person name="Ament-Velasquez S.L."/>
            <person name="Kruys A."/>
            <person name="Hutchinson M.I."/>
            <person name="Powell A.J."/>
            <person name="Barry K."/>
            <person name="Miller A.N."/>
            <person name="Grigoriev I.V."/>
            <person name="Debuchy R."/>
            <person name="Gladieux P."/>
            <person name="Thoren M.H."/>
            <person name="Johannesson H."/>
        </authorList>
    </citation>
    <scope>NUCLEOTIDE SEQUENCE</scope>
    <source>
        <strain evidence="14">PSN293</strain>
    </source>
</reference>
<feature type="region of interest" description="Disordered" evidence="12">
    <location>
        <begin position="641"/>
        <end position="667"/>
    </location>
</feature>
<keyword evidence="5 11" id="KW-0863">Zinc-finger</keyword>
<dbReference type="PROSITE" id="PS00028">
    <property type="entry name" value="ZINC_FINGER_C2H2_1"/>
    <property type="match status" value="4"/>
</dbReference>
<dbReference type="FunFam" id="3.30.160.60:FF:000478">
    <property type="entry name" value="Zinc finger protein 133"/>
    <property type="match status" value="1"/>
</dbReference>
<dbReference type="InterPro" id="IPR013087">
    <property type="entry name" value="Znf_C2H2_type"/>
</dbReference>
<dbReference type="Pfam" id="PF13912">
    <property type="entry name" value="zf-C2H2_6"/>
    <property type="match status" value="1"/>
</dbReference>
<evidence type="ECO:0000256" key="4">
    <source>
        <dbReference type="ARBA" id="ARBA00022737"/>
    </source>
</evidence>